<evidence type="ECO:0000256" key="6">
    <source>
        <dbReference type="ARBA" id="ARBA00023143"/>
    </source>
</evidence>
<accession>A0A316HPC7</accession>
<name>A0A316HPC7_9GAMM</name>
<dbReference type="GO" id="GO:0005198">
    <property type="term" value="F:structural molecule activity"/>
    <property type="evidence" value="ECO:0007669"/>
    <property type="project" value="InterPro"/>
</dbReference>
<evidence type="ECO:0000256" key="1">
    <source>
        <dbReference type="ARBA" id="ARBA00004365"/>
    </source>
</evidence>
<protein>
    <recommendedName>
        <fullName evidence="4">Flagellar hook-associated protein 1</fullName>
    </recommendedName>
</protein>
<dbReference type="GO" id="GO:0005576">
    <property type="term" value="C:extracellular region"/>
    <property type="evidence" value="ECO:0007669"/>
    <property type="project" value="UniProtKB-SubCell"/>
</dbReference>
<keyword evidence="5" id="KW-0964">Secreted</keyword>
<dbReference type="EMBL" id="QGHC01000014">
    <property type="protein sequence ID" value="PWK83093.1"/>
    <property type="molecule type" value="Genomic_DNA"/>
</dbReference>
<gene>
    <name evidence="11" type="ORF">C7456_11441</name>
</gene>
<dbReference type="Pfam" id="PF06429">
    <property type="entry name" value="Flg_bbr_C"/>
    <property type="match status" value="1"/>
</dbReference>
<evidence type="ECO:0000259" key="10">
    <source>
        <dbReference type="Pfam" id="PF22638"/>
    </source>
</evidence>
<dbReference type="PANTHER" id="PTHR30033:SF1">
    <property type="entry name" value="FLAGELLAR HOOK-ASSOCIATED PROTEIN 1"/>
    <property type="match status" value="1"/>
</dbReference>
<keyword evidence="11" id="KW-0966">Cell projection</keyword>
<evidence type="ECO:0000256" key="3">
    <source>
        <dbReference type="ARBA" id="ARBA00009677"/>
    </source>
</evidence>
<evidence type="ECO:0000259" key="8">
    <source>
        <dbReference type="Pfam" id="PF06429"/>
    </source>
</evidence>
<evidence type="ECO:0000256" key="2">
    <source>
        <dbReference type="ARBA" id="ARBA00004613"/>
    </source>
</evidence>
<sequence>MSSLFSIGTSGLTAAQLGLKTVGNNIANAGTDGYSRQSIVQVDRLGQSNSRYTIGSGVDVVAVQRAYSQYLTTALWSGNSSLQGATTYNDLATTLNGLLKNSGDLQGALDDFYAGFSDVANAPSDKGSRQALLGDAAAVSMVFNTLGSQLDQQRGQINTQIASTIDGIDTTVKQIAALNLKISQAGGTSPNDLLDQRDSLVKQLAGYVGITTASQPDGTLSVYASSGQVLVSGGYSYGFQAGTDPYDASRTVVLDPNGNDISARLSGGTLGALLDYRSNVLDPAQNKLGQAAIALAGSVNAQQARGLDLDGNQGGAIFGVPAPQVGAASGNAGNATVGAAISDIGALTGADYVLSYTGSTTAPSANGWTLSTTGGQSVALTANPDGTLSADGLTLTVSGTAQVGDSYQIRPTRGAAGGLAVTMTDPSGIAAAAALKAGAASGNAGSAAVAAVGVQDGGDADLFAGATIAFTSATDYTITDGAGNTVSGTYASGTPIVFDGWSLTLTGTPAAGDGFTVGRNSDGLNDNSNALDLAALADQGVLDGGKTSVVRAYADLTNQIGTAGSIASSNLATQTSLYDQAAGAQQSAAGVNLDEEAASLIKYQQAYQASAQVIATAQTLFASLITAIQG</sequence>
<organism evidence="11 12">
    <name type="scientific">Fulvimonas soli</name>
    <dbReference type="NCBI Taxonomy" id="155197"/>
    <lineage>
        <taxon>Bacteria</taxon>
        <taxon>Pseudomonadati</taxon>
        <taxon>Pseudomonadota</taxon>
        <taxon>Gammaproteobacteria</taxon>
        <taxon>Lysobacterales</taxon>
        <taxon>Rhodanobacteraceae</taxon>
        <taxon>Fulvimonas</taxon>
    </lineage>
</organism>
<dbReference type="OrthoDB" id="9802553at2"/>
<dbReference type="Pfam" id="PF22638">
    <property type="entry name" value="FlgK_D1"/>
    <property type="match status" value="1"/>
</dbReference>
<evidence type="ECO:0000259" key="9">
    <source>
        <dbReference type="Pfam" id="PF21158"/>
    </source>
</evidence>
<comment type="caution">
    <text evidence="11">The sequence shown here is derived from an EMBL/GenBank/DDBJ whole genome shotgun (WGS) entry which is preliminary data.</text>
</comment>
<feature type="domain" description="Flagellar hook-associated protein FlgK helical" evidence="10">
    <location>
        <begin position="98"/>
        <end position="318"/>
    </location>
</feature>
<proteinExistence type="inferred from homology"/>
<comment type="subcellular location">
    <subcellularLocation>
        <location evidence="1">Bacterial flagellum</location>
    </subcellularLocation>
    <subcellularLocation>
        <location evidence="2">Secreted</location>
    </subcellularLocation>
</comment>
<feature type="domain" description="Flagellar hook-associated protein 1 D2-like" evidence="9">
    <location>
        <begin position="329"/>
        <end position="411"/>
    </location>
</feature>
<dbReference type="PRINTS" id="PR01005">
    <property type="entry name" value="FLGHOOKAP1"/>
</dbReference>
<dbReference type="NCBIfam" id="TIGR02492">
    <property type="entry name" value="flgK_ends"/>
    <property type="match status" value="1"/>
</dbReference>
<dbReference type="InterPro" id="IPR049119">
    <property type="entry name" value="FlgK_D2-like"/>
</dbReference>
<evidence type="ECO:0000313" key="11">
    <source>
        <dbReference type="EMBL" id="PWK83093.1"/>
    </source>
</evidence>
<dbReference type="SUPFAM" id="SSF64518">
    <property type="entry name" value="Phase 1 flagellin"/>
    <property type="match status" value="2"/>
</dbReference>
<dbReference type="InterPro" id="IPR053927">
    <property type="entry name" value="FlgK_helical"/>
</dbReference>
<keyword evidence="6" id="KW-0975">Bacterial flagellum</keyword>
<keyword evidence="12" id="KW-1185">Reference proteome</keyword>
<dbReference type="InterPro" id="IPR001444">
    <property type="entry name" value="Flag_bb_rod_N"/>
</dbReference>
<evidence type="ECO:0000313" key="12">
    <source>
        <dbReference type="Proteomes" id="UP000245812"/>
    </source>
</evidence>
<dbReference type="PANTHER" id="PTHR30033">
    <property type="entry name" value="FLAGELLAR HOOK-ASSOCIATED PROTEIN 1"/>
    <property type="match status" value="1"/>
</dbReference>
<feature type="domain" description="Flagellar basal body rod protein N-terminal" evidence="7">
    <location>
        <begin position="7"/>
        <end position="34"/>
    </location>
</feature>
<dbReference type="RefSeq" id="WP_109724573.1">
    <property type="nucleotide sequence ID" value="NZ_MSZV01000064.1"/>
</dbReference>
<dbReference type="GO" id="GO:0009424">
    <property type="term" value="C:bacterial-type flagellum hook"/>
    <property type="evidence" value="ECO:0007669"/>
    <property type="project" value="InterPro"/>
</dbReference>
<evidence type="ECO:0000256" key="4">
    <source>
        <dbReference type="ARBA" id="ARBA00016244"/>
    </source>
</evidence>
<comment type="similarity">
    <text evidence="3">Belongs to the flagella basal body rod proteins family.</text>
</comment>
<reference evidence="11 12" key="1">
    <citation type="submission" date="2018-05" db="EMBL/GenBank/DDBJ databases">
        <title>Genomic Encyclopedia of Type Strains, Phase IV (KMG-IV): sequencing the most valuable type-strain genomes for metagenomic binning, comparative biology and taxonomic classification.</title>
        <authorList>
            <person name="Goeker M."/>
        </authorList>
    </citation>
    <scope>NUCLEOTIDE SEQUENCE [LARGE SCALE GENOMIC DNA]</scope>
    <source>
        <strain evidence="11 12">DSM 14263</strain>
    </source>
</reference>
<evidence type="ECO:0000259" key="7">
    <source>
        <dbReference type="Pfam" id="PF00460"/>
    </source>
</evidence>
<dbReference type="AlphaFoldDB" id="A0A316HPC7"/>
<feature type="domain" description="Flagellar basal-body/hook protein C-terminal" evidence="8">
    <location>
        <begin position="588"/>
        <end position="625"/>
    </location>
</feature>
<dbReference type="InterPro" id="IPR002371">
    <property type="entry name" value="FlgK"/>
</dbReference>
<dbReference type="GO" id="GO:0044780">
    <property type="term" value="P:bacterial-type flagellum assembly"/>
    <property type="evidence" value="ECO:0007669"/>
    <property type="project" value="InterPro"/>
</dbReference>
<keyword evidence="11" id="KW-0969">Cilium</keyword>
<dbReference type="Pfam" id="PF00460">
    <property type="entry name" value="Flg_bb_rod"/>
    <property type="match status" value="1"/>
</dbReference>
<evidence type="ECO:0000256" key="5">
    <source>
        <dbReference type="ARBA" id="ARBA00022525"/>
    </source>
</evidence>
<keyword evidence="11" id="KW-0282">Flagellum</keyword>
<dbReference type="Pfam" id="PF21158">
    <property type="entry name" value="flgK_1st_1"/>
    <property type="match status" value="1"/>
</dbReference>
<dbReference type="Proteomes" id="UP000245812">
    <property type="component" value="Unassembled WGS sequence"/>
</dbReference>
<dbReference type="InterPro" id="IPR010930">
    <property type="entry name" value="Flg_bb/hook_C_dom"/>
</dbReference>